<dbReference type="EMBL" id="JACSQO010000002">
    <property type="protein sequence ID" value="MBD7943965.1"/>
    <property type="molecule type" value="Genomic_DNA"/>
</dbReference>
<keyword evidence="1" id="KW-0812">Transmembrane</keyword>
<keyword evidence="1" id="KW-1133">Transmembrane helix</keyword>
<accession>A0ABR8R842</accession>
<protein>
    <submittedName>
        <fullName evidence="2">Uncharacterized protein</fullName>
    </submittedName>
</protein>
<keyword evidence="3" id="KW-1185">Reference proteome</keyword>
<name>A0ABR8R842_9BACI</name>
<evidence type="ECO:0000313" key="2">
    <source>
        <dbReference type="EMBL" id="MBD7943965.1"/>
    </source>
</evidence>
<gene>
    <name evidence="2" type="ORF">H9650_07510</name>
</gene>
<feature type="transmembrane region" description="Helical" evidence="1">
    <location>
        <begin position="31"/>
        <end position="51"/>
    </location>
</feature>
<dbReference type="RefSeq" id="WP_191696903.1">
    <property type="nucleotide sequence ID" value="NZ_JACSQO010000002.1"/>
</dbReference>
<proteinExistence type="predicted"/>
<evidence type="ECO:0000313" key="3">
    <source>
        <dbReference type="Proteomes" id="UP000640786"/>
    </source>
</evidence>
<keyword evidence="1" id="KW-0472">Membrane</keyword>
<organism evidence="2 3">
    <name type="scientific">Psychrobacillus faecigallinarum</name>
    <dbReference type="NCBI Taxonomy" id="2762235"/>
    <lineage>
        <taxon>Bacteria</taxon>
        <taxon>Bacillati</taxon>
        <taxon>Bacillota</taxon>
        <taxon>Bacilli</taxon>
        <taxon>Bacillales</taxon>
        <taxon>Bacillaceae</taxon>
        <taxon>Psychrobacillus</taxon>
    </lineage>
</organism>
<dbReference type="Proteomes" id="UP000640786">
    <property type="component" value="Unassembled WGS sequence"/>
</dbReference>
<reference evidence="2 3" key="1">
    <citation type="submission" date="2020-08" db="EMBL/GenBank/DDBJ databases">
        <title>A Genomic Blueprint of the Chicken Gut Microbiome.</title>
        <authorList>
            <person name="Gilroy R."/>
            <person name="Ravi A."/>
            <person name="Getino M."/>
            <person name="Pursley I."/>
            <person name="Horton D.L."/>
            <person name="Alikhan N.-F."/>
            <person name="Baker D."/>
            <person name="Gharbi K."/>
            <person name="Hall N."/>
            <person name="Watson M."/>
            <person name="Adriaenssens E.M."/>
            <person name="Foster-Nyarko E."/>
            <person name="Jarju S."/>
            <person name="Secka A."/>
            <person name="Antonio M."/>
            <person name="Oren A."/>
            <person name="Chaudhuri R."/>
            <person name="La Ragione R.M."/>
            <person name="Hildebrand F."/>
            <person name="Pallen M.J."/>
        </authorList>
    </citation>
    <scope>NUCLEOTIDE SEQUENCE [LARGE SCALE GENOMIC DNA]</scope>
    <source>
        <strain evidence="2 3">Sa2BUA9</strain>
    </source>
</reference>
<sequence length="166" mass="19872">MENQYVCRFDIDFRLGDIEIKLNGDGQEVRFKFMIAFFSFPSLLFFLLQLWNGKMNETEISSFGFAVRYYFTVEDEDLLIEHSTYHELIEHSTYYEGEYITRNYKFNFENFVKAIDKGFSEYLQEQRSKGIPIGVEEDSHPLSKQVIKEYEEFSTIINEKKGKYFN</sequence>
<evidence type="ECO:0000256" key="1">
    <source>
        <dbReference type="SAM" id="Phobius"/>
    </source>
</evidence>
<comment type="caution">
    <text evidence="2">The sequence shown here is derived from an EMBL/GenBank/DDBJ whole genome shotgun (WGS) entry which is preliminary data.</text>
</comment>